<dbReference type="STRING" id="76193.A0A0N1ID54"/>
<dbReference type="GO" id="GO:0003735">
    <property type="term" value="F:structural constituent of ribosome"/>
    <property type="evidence" value="ECO:0007669"/>
    <property type="project" value="InterPro"/>
</dbReference>
<keyword evidence="11" id="KW-0472">Membrane</keyword>
<keyword evidence="5 13" id="KW-0689">Ribosomal protein</keyword>
<keyword evidence="4" id="KW-0809">Transit peptide</keyword>
<dbReference type="InterPro" id="IPR006052">
    <property type="entry name" value="TNF_dom"/>
</dbReference>
<dbReference type="AlphaFoldDB" id="A0A0N1ID54"/>
<comment type="subcellular location">
    <subcellularLocation>
        <location evidence="1">Mitochondrion</location>
    </subcellularLocation>
</comment>
<dbReference type="PANTHER" id="PTHR13231">
    <property type="entry name" value="MITOCHONDRIAL RIBOSOMAL PROTEIN S31"/>
    <property type="match status" value="1"/>
</dbReference>
<evidence type="ECO:0000256" key="6">
    <source>
        <dbReference type="ARBA" id="ARBA00023128"/>
    </source>
</evidence>
<evidence type="ECO:0000259" key="12">
    <source>
        <dbReference type="Pfam" id="PF00229"/>
    </source>
</evidence>
<evidence type="ECO:0000256" key="7">
    <source>
        <dbReference type="ARBA" id="ARBA00023274"/>
    </source>
</evidence>
<keyword evidence="11" id="KW-1133">Transmembrane helix</keyword>
<evidence type="ECO:0000256" key="8">
    <source>
        <dbReference type="ARBA" id="ARBA00035133"/>
    </source>
</evidence>
<dbReference type="Proteomes" id="UP000053240">
    <property type="component" value="Unassembled WGS sequence"/>
</dbReference>
<feature type="region of interest" description="Disordered" evidence="10">
    <location>
        <begin position="348"/>
        <end position="373"/>
    </location>
</feature>
<reference evidence="13 14" key="1">
    <citation type="journal article" date="2015" name="Nat. Commun.">
        <title>Outbred genome sequencing and CRISPR/Cas9 gene editing in butterflies.</title>
        <authorList>
            <person name="Li X."/>
            <person name="Fan D."/>
            <person name="Zhang W."/>
            <person name="Liu G."/>
            <person name="Zhang L."/>
            <person name="Zhao L."/>
            <person name="Fang X."/>
            <person name="Chen L."/>
            <person name="Dong Y."/>
            <person name="Chen Y."/>
            <person name="Ding Y."/>
            <person name="Zhao R."/>
            <person name="Feng M."/>
            <person name="Zhu Y."/>
            <person name="Feng Y."/>
            <person name="Jiang X."/>
            <person name="Zhu D."/>
            <person name="Xiang H."/>
            <person name="Feng X."/>
            <person name="Li S."/>
            <person name="Wang J."/>
            <person name="Zhang G."/>
            <person name="Kronforst M.R."/>
            <person name="Wang W."/>
        </authorList>
    </citation>
    <scope>NUCLEOTIDE SEQUENCE [LARGE SCALE GENOMIC DNA]</scope>
    <source>
        <strain evidence="13">Ya'a_city_454_Pm</strain>
        <tissue evidence="13">Whole body</tissue>
    </source>
</reference>
<dbReference type="GO" id="GO:0005164">
    <property type="term" value="F:tumor necrosis factor receptor binding"/>
    <property type="evidence" value="ECO:0007669"/>
    <property type="project" value="InterPro"/>
</dbReference>
<accession>A0A0N1ID54</accession>
<dbReference type="InParanoid" id="A0A0N1ID54"/>
<evidence type="ECO:0000313" key="14">
    <source>
        <dbReference type="Proteomes" id="UP000053240"/>
    </source>
</evidence>
<evidence type="ECO:0000256" key="5">
    <source>
        <dbReference type="ARBA" id="ARBA00022980"/>
    </source>
</evidence>
<dbReference type="PANTHER" id="PTHR13231:SF3">
    <property type="entry name" value="SMALL RIBOSOMAL SUBUNIT PROTEIN MS31"/>
    <property type="match status" value="1"/>
</dbReference>
<dbReference type="Pfam" id="PF15433">
    <property type="entry name" value="MRP-S31"/>
    <property type="match status" value="1"/>
</dbReference>
<feature type="domain" description="THD" evidence="12">
    <location>
        <begin position="231"/>
        <end position="319"/>
    </location>
</feature>
<protein>
    <recommendedName>
        <fullName evidence="8">Small ribosomal subunit protein mS31</fullName>
    </recommendedName>
    <alternativeName>
        <fullName evidence="9">28S ribosomal protein S31, mitochondrial</fullName>
    </alternativeName>
</protein>
<dbReference type="GO" id="GO:0005763">
    <property type="term" value="C:mitochondrial small ribosomal subunit"/>
    <property type="evidence" value="ECO:0007669"/>
    <property type="project" value="InterPro"/>
</dbReference>
<dbReference type="InterPro" id="IPR008983">
    <property type="entry name" value="Tumour_necrosis_fac-like_dom"/>
</dbReference>
<keyword evidence="6" id="KW-0496">Mitochondrion</keyword>
<gene>
    <name evidence="13" type="ORF">RR48_04139</name>
</gene>
<feature type="transmembrane region" description="Helical" evidence="11">
    <location>
        <begin position="67"/>
        <end position="91"/>
    </location>
</feature>
<dbReference type="GO" id="GO:0006955">
    <property type="term" value="P:immune response"/>
    <property type="evidence" value="ECO:0007669"/>
    <property type="project" value="InterPro"/>
</dbReference>
<evidence type="ECO:0000256" key="4">
    <source>
        <dbReference type="ARBA" id="ARBA00022946"/>
    </source>
</evidence>
<comment type="similarity">
    <text evidence="3">Belongs to the mitochondrion-specific ribosomal protein mS31 family.</text>
</comment>
<evidence type="ECO:0000256" key="11">
    <source>
        <dbReference type="SAM" id="Phobius"/>
    </source>
</evidence>
<evidence type="ECO:0000313" key="13">
    <source>
        <dbReference type="EMBL" id="KPJ07345.1"/>
    </source>
</evidence>
<dbReference type="Pfam" id="PF00229">
    <property type="entry name" value="TNF"/>
    <property type="match status" value="1"/>
</dbReference>
<evidence type="ECO:0000256" key="3">
    <source>
        <dbReference type="ARBA" id="ARBA00011057"/>
    </source>
</evidence>
<comment type="similarity">
    <text evidence="2">Belongs to the tumor necrosis factor family.</text>
</comment>
<dbReference type="EMBL" id="KQ461187">
    <property type="protein sequence ID" value="KPJ07345.1"/>
    <property type="molecule type" value="Genomic_DNA"/>
</dbReference>
<proteinExistence type="inferred from homology"/>
<keyword evidence="7" id="KW-0687">Ribonucleoprotein</keyword>
<keyword evidence="14" id="KW-1185">Reference proteome</keyword>
<dbReference type="Gene3D" id="2.60.120.40">
    <property type="match status" value="1"/>
</dbReference>
<evidence type="ECO:0000256" key="9">
    <source>
        <dbReference type="ARBA" id="ARBA00035363"/>
    </source>
</evidence>
<evidence type="ECO:0000256" key="10">
    <source>
        <dbReference type="SAM" id="MobiDB-lite"/>
    </source>
</evidence>
<feature type="compositionally biased region" description="Basic and acidic residues" evidence="10">
    <location>
        <begin position="348"/>
        <end position="365"/>
    </location>
</feature>
<dbReference type="InterPro" id="IPR026299">
    <property type="entry name" value="MRP-S31"/>
</dbReference>
<name>A0A0N1ID54_PAPMA</name>
<keyword evidence="11" id="KW-0812">Transmembrane</keyword>
<sequence>MDADRKINLCEGVPLNSPGAANIFLNTSNDRKVKDGTVIHLKTEKPADVGVHINTTLSIASSKKIKLLFIMNFLLSVVCMIISCSVAFYYWNEMISMRKQIELVREQFLIQNFKDGVVEEDKPMHSALVSRMRPQVRAEGREPRMNFAKGDISPNARRYYVEDLGEDMLLVDSSKKDSKEDKASVYDMAAFQKEPLVVHFNGAIKEVNMGSQAIVGPWLRDLEVSTKGSETKIELNTNYFVIQESGLYFIYTQIVYLTHAPNCYFVWARQPNQDPRLLSTCATGDDTSSRALDHSQISCATHTLARLYKGDTVNIAQREQNRTLWLRPGLKFKRDFRLIVRCLSETPPEKDGKVPNIENKDDKVQNKSNSENPTEKIQALLKSMMAAPKISESEYKEKFTVAPERKRKPKGDDIEKNTQKIEENLTKAAEEVAQAIGGDVKHTEAELLSKVLGKINQTSTSLSDLLVGMKVDRTKESDEGFKTETRGQQVKRLVERARTEAPRTRFAYRKEFVKKSLPQATVVNIFGGEPLGIFKAKEENYGTKLDMWERLNQRELDLATLQQPANYFQKMIQWTEQGKVWKFPINNEQGLEDENNVHFSEHIFLDVHLEGWCPSRGPIRHFMELVCVGLSKNPFYTAQEKKDHIMWYKEYFESKKDVLLEVGAWDDKPIDKEVNM</sequence>
<evidence type="ECO:0000256" key="1">
    <source>
        <dbReference type="ARBA" id="ARBA00004173"/>
    </source>
</evidence>
<evidence type="ECO:0000256" key="2">
    <source>
        <dbReference type="ARBA" id="ARBA00008670"/>
    </source>
</evidence>
<organism evidence="13 14">
    <name type="scientific">Papilio machaon</name>
    <name type="common">Old World swallowtail butterfly</name>
    <dbReference type="NCBI Taxonomy" id="76193"/>
    <lineage>
        <taxon>Eukaryota</taxon>
        <taxon>Metazoa</taxon>
        <taxon>Ecdysozoa</taxon>
        <taxon>Arthropoda</taxon>
        <taxon>Hexapoda</taxon>
        <taxon>Insecta</taxon>
        <taxon>Pterygota</taxon>
        <taxon>Neoptera</taxon>
        <taxon>Endopterygota</taxon>
        <taxon>Lepidoptera</taxon>
        <taxon>Glossata</taxon>
        <taxon>Ditrysia</taxon>
        <taxon>Papilionoidea</taxon>
        <taxon>Papilionidae</taxon>
        <taxon>Papilioninae</taxon>
        <taxon>Papilio</taxon>
    </lineage>
</organism>
<dbReference type="SUPFAM" id="SSF49842">
    <property type="entry name" value="TNF-like"/>
    <property type="match status" value="1"/>
</dbReference>
<dbReference type="GO" id="GO:0016020">
    <property type="term" value="C:membrane"/>
    <property type="evidence" value="ECO:0007669"/>
    <property type="project" value="InterPro"/>
</dbReference>